<sequence length="204" mass="24291">MEQLQETYEAGGFVFRTKKEAELAQREIEGTKYLRQKLDMENPNAVFSIYQNLIEQDLFETPVGYCFLKELRDYLLMIPAISNEEVLAIPIRYPQTEEEEKKQKKEQKKEEQRKERQREKEKAKNKKEQKKEGKNYKGRCQFFMVTSLILLISVVSMMLLAATSDNVNILNYENKLIDKYSSWEQELEEREQAVKEQEQALEEK</sequence>
<name>A0ABV1H9B0_9FIRM</name>
<accession>A0ABV1H9B0</accession>
<keyword evidence="5" id="KW-1185">Reference proteome</keyword>
<evidence type="ECO:0000256" key="1">
    <source>
        <dbReference type="SAM" id="Coils"/>
    </source>
</evidence>
<keyword evidence="1" id="KW-0175">Coiled coil</keyword>
<feature type="compositionally biased region" description="Basic and acidic residues" evidence="2">
    <location>
        <begin position="99"/>
        <end position="122"/>
    </location>
</feature>
<dbReference type="RefSeq" id="WP_353529274.1">
    <property type="nucleotide sequence ID" value="NZ_JBBMEX010000001.1"/>
</dbReference>
<evidence type="ECO:0000313" key="5">
    <source>
        <dbReference type="Proteomes" id="UP001454489"/>
    </source>
</evidence>
<keyword evidence="3" id="KW-0472">Membrane</keyword>
<gene>
    <name evidence="4" type="ORF">WMO43_00145</name>
</gene>
<keyword evidence="3" id="KW-0812">Transmembrane</keyword>
<feature type="region of interest" description="Disordered" evidence="2">
    <location>
        <begin position="97"/>
        <end position="132"/>
    </location>
</feature>
<protein>
    <submittedName>
        <fullName evidence="4">Uncharacterized protein</fullName>
    </submittedName>
</protein>
<feature type="coiled-coil region" evidence="1">
    <location>
        <begin position="173"/>
        <end position="204"/>
    </location>
</feature>
<keyword evidence="3" id="KW-1133">Transmembrane helix</keyword>
<feature type="transmembrane region" description="Helical" evidence="3">
    <location>
        <begin position="140"/>
        <end position="162"/>
    </location>
</feature>
<evidence type="ECO:0000256" key="2">
    <source>
        <dbReference type="SAM" id="MobiDB-lite"/>
    </source>
</evidence>
<dbReference type="Proteomes" id="UP001454489">
    <property type="component" value="Unassembled WGS sequence"/>
</dbReference>
<comment type="caution">
    <text evidence="4">The sequence shown here is derived from an EMBL/GenBank/DDBJ whole genome shotgun (WGS) entry which is preliminary data.</text>
</comment>
<proteinExistence type="predicted"/>
<dbReference type="EMBL" id="JBBMEX010000001">
    <property type="protein sequence ID" value="MEQ2556293.1"/>
    <property type="molecule type" value="Genomic_DNA"/>
</dbReference>
<evidence type="ECO:0000313" key="4">
    <source>
        <dbReference type="EMBL" id="MEQ2556293.1"/>
    </source>
</evidence>
<reference evidence="4 5" key="1">
    <citation type="submission" date="2024-03" db="EMBL/GenBank/DDBJ databases">
        <title>Human intestinal bacterial collection.</title>
        <authorList>
            <person name="Pauvert C."/>
            <person name="Hitch T.C.A."/>
            <person name="Clavel T."/>
        </authorList>
    </citation>
    <scope>NUCLEOTIDE SEQUENCE [LARGE SCALE GENOMIC DNA]</scope>
    <source>
        <strain evidence="4 5">CLA-AA-H185</strain>
    </source>
</reference>
<evidence type="ECO:0000256" key="3">
    <source>
        <dbReference type="SAM" id="Phobius"/>
    </source>
</evidence>
<organism evidence="4 5">
    <name type="scientific">Maccoyibacter intestinihominis</name>
    <dbReference type="NCBI Taxonomy" id="3133499"/>
    <lineage>
        <taxon>Bacteria</taxon>
        <taxon>Bacillati</taxon>
        <taxon>Bacillota</taxon>
        <taxon>Clostridia</taxon>
        <taxon>Lachnospirales</taxon>
        <taxon>Lachnospiraceae</taxon>
        <taxon>Maccoyibacter</taxon>
    </lineage>
</organism>